<feature type="compositionally biased region" description="Polar residues" evidence="1">
    <location>
        <begin position="455"/>
        <end position="471"/>
    </location>
</feature>
<dbReference type="InterPro" id="IPR041677">
    <property type="entry name" value="DNA2/NAM7_AAA_11"/>
</dbReference>
<dbReference type="CDD" id="cd18808">
    <property type="entry name" value="SF1_C_Upf1"/>
    <property type="match status" value="1"/>
</dbReference>
<dbReference type="InterPro" id="IPR024402">
    <property type="entry name" value="DUF2726"/>
</dbReference>
<evidence type="ECO:0000259" key="3">
    <source>
        <dbReference type="Pfam" id="PF13086"/>
    </source>
</evidence>
<evidence type="ECO:0000256" key="1">
    <source>
        <dbReference type="SAM" id="MobiDB-lite"/>
    </source>
</evidence>
<comment type="caution">
    <text evidence="5">The sequence shown here is derived from an EMBL/GenBank/DDBJ whole genome shotgun (WGS) entry which is preliminary data.</text>
</comment>
<accession>A0A3D8IEE9</accession>
<dbReference type="InterPro" id="IPR045055">
    <property type="entry name" value="DNA2/NAM7-like"/>
</dbReference>
<proteinExistence type="predicted"/>
<feature type="region of interest" description="Disordered" evidence="1">
    <location>
        <begin position="453"/>
        <end position="473"/>
    </location>
</feature>
<feature type="domain" description="DUF2726" evidence="2">
    <location>
        <begin position="886"/>
        <end position="956"/>
    </location>
</feature>
<evidence type="ECO:0000313" key="5">
    <source>
        <dbReference type="EMBL" id="RDU63603.1"/>
    </source>
</evidence>
<dbReference type="InterPro" id="IPR041679">
    <property type="entry name" value="DNA2/NAM7-like_C"/>
</dbReference>
<dbReference type="Proteomes" id="UP000256379">
    <property type="component" value="Unassembled WGS sequence"/>
</dbReference>
<dbReference type="CDD" id="cd17934">
    <property type="entry name" value="DEXXQc_Upf1-like"/>
    <property type="match status" value="1"/>
</dbReference>
<dbReference type="GO" id="GO:0004386">
    <property type="term" value="F:helicase activity"/>
    <property type="evidence" value="ECO:0007669"/>
    <property type="project" value="UniProtKB-KW"/>
</dbReference>
<feature type="domain" description="DNA2/NAM7 helicase helicase" evidence="3">
    <location>
        <begin position="195"/>
        <end position="550"/>
    </location>
</feature>
<dbReference type="Gene3D" id="3.40.50.300">
    <property type="entry name" value="P-loop containing nucleotide triphosphate hydrolases"/>
    <property type="match status" value="3"/>
</dbReference>
<dbReference type="Gene3D" id="3.40.960.10">
    <property type="entry name" value="VSR Endonuclease"/>
    <property type="match status" value="1"/>
</dbReference>
<dbReference type="Pfam" id="PF10881">
    <property type="entry name" value="DUF2726"/>
    <property type="match status" value="1"/>
</dbReference>
<protein>
    <submittedName>
        <fullName evidence="5">DNA helicase</fullName>
    </submittedName>
</protein>
<dbReference type="Pfam" id="PF13087">
    <property type="entry name" value="AAA_12"/>
    <property type="match status" value="1"/>
</dbReference>
<reference evidence="5 6" key="1">
    <citation type="submission" date="2018-04" db="EMBL/GenBank/DDBJ databases">
        <title>Novel Campyloabacter and Helicobacter Species and Strains.</title>
        <authorList>
            <person name="Mannion A.J."/>
            <person name="Shen Z."/>
            <person name="Fox J.G."/>
        </authorList>
    </citation>
    <scope>NUCLEOTIDE SEQUENCE [LARGE SCALE GENOMIC DNA]</scope>
    <source>
        <strain evidence="5 6">MIT 17-337</strain>
    </source>
</reference>
<dbReference type="Pfam" id="PF13086">
    <property type="entry name" value="AAA_11"/>
    <property type="match status" value="1"/>
</dbReference>
<keyword evidence="6" id="KW-1185">Reference proteome</keyword>
<dbReference type="InterPro" id="IPR047187">
    <property type="entry name" value="SF1_C_Upf1"/>
</dbReference>
<dbReference type="PANTHER" id="PTHR10887:SF495">
    <property type="entry name" value="HELICASE SENATAXIN ISOFORM X1-RELATED"/>
    <property type="match status" value="1"/>
</dbReference>
<gene>
    <name evidence="5" type="ORF">CQA53_08270</name>
</gene>
<keyword evidence="5" id="KW-0067">ATP-binding</keyword>
<dbReference type="PANTHER" id="PTHR10887">
    <property type="entry name" value="DNA2/NAM7 HELICASE FAMILY"/>
    <property type="match status" value="1"/>
</dbReference>
<keyword evidence="5" id="KW-0378">Hydrolase</keyword>
<feature type="domain" description="DNA2/NAM7 helicase-like C-terminal" evidence="4">
    <location>
        <begin position="577"/>
        <end position="743"/>
    </location>
</feature>
<dbReference type="EMBL" id="NXLQ01000022">
    <property type="protein sequence ID" value="RDU63603.1"/>
    <property type="molecule type" value="Genomic_DNA"/>
</dbReference>
<name>A0A3D8IEE9_9HELI</name>
<dbReference type="InterPro" id="IPR027417">
    <property type="entry name" value="P-loop_NTPase"/>
</dbReference>
<organism evidence="5 6">
    <name type="scientific">Helicobacter didelphidarum</name>
    <dbReference type="NCBI Taxonomy" id="2040648"/>
    <lineage>
        <taxon>Bacteria</taxon>
        <taxon>Pseudomonadati</taxon>
        <taxon>Campylobacterota</taxon>
        <taxon>Epsilonproteobacteria</taxon>
        <taxon>Campylobacterales</taxon>
        <taxon>Helicobacteraceae</taxon>
        <taxon>Helicobacter</taxon>
    </lineage>
</organism>
<evidence type="ECO:0000259" key="2">
    <source>
        <dbReference type="Pfam" id="PF10881"/>
    </source>
</evidence>
<sequence length="963" mass="110393">MNVEQYLLIIKGEDKTSEIISYAFQGEKVEITYPNKTYLYAKNNVEIFTNPLDLGDKISLKQGDLLCVQQALKFDTYIKIFFDNGTEEIIPSSALQASSDSHAKPHIILNYIKDIANCVGLSGDDGVSLLTKELNKIDCIPSHNALYAYLHPNTQNLASNDITESQNHTESPQNITPNKHSKYNKSKILLFPFGSNQSQTKALYNAMTHQISVIEGPPGTGKTQTILNIIANLLYQGKSVAVVSNNNAATANVFEKLQNYKLEYLCATLGNKENKEHFITNQTGQYPELATKLNEIQEIQGKIKELNATLDEVFVVQNKIAKDKELLSRFELEAKYFREQIHPQTLPQLKKNLQSDMILHLKAKLESTKKLSLWQKLKCVFLYGIGDFAFYKIPKMEILRAFDEIYYKLKIYELESALNTNTQRLEVLNASNPLQELQHLSFALLQEKLREKYQTHSQPPTHETTTQQNTRNARKIFEANDLTRNPQEFIDEYPIIFSTTHSLKSSLDIEFDYLIIDEASQVDLSSGILALSSAKNAIIVGDRKQLPNVIPNDKIKDLENLSKAYSIPPYYDYTKHSLLSSILEVLPLAPKVLLKEHYRCHPKIIGFCNKKFYHNQLIVLTKDNAESSVIEAIITPKGNHARGNYNNREIAVITEEILPPLKERLRSEEIGIVAPYNDQKQGLQEKINDDNLQVDTIHKYQGREKEAIIITCVKNEIDEFINDPKMLNVAITRAKSALRLVVSHNIAYTNNNISDLIKYIQYHNFAVKTSRINSIFDLLYEANNEARIKYLKYKKKISQYDSENLIYHLIKDILEKNNFDTLSVLPHIPLVNLFSFSQDSIKNTDKQENQKTQNINATKCRALENGENTQGLLNKEEYKYALNQWTHIDFVIFNTMDKSLLLAIEVDGYTYHTKNEEQKRRDRLKDSIFEKYNAPLLRLSTIGSNEGARIESRIKEELEKSRD</sequence>
<dbReference type="RefSeq" id="WP_115543535.1">
    <property type="nucleotide sequence ID" value="NZ_NXLQ01000022.1"/>
</dbReference>
<evidence type="ECO:0000259" key="4">
    <source>
        <dbReference type="Pfam" id="PF13087"/>
    </source>
</evidence>
<keyword evidence="5" id="KW-0547">Nucleotide-binding</keyword>
<dbReference type="SUPFAM" id="SSF52540">
    <property type="entry name" value="P-loop containing nucleoside triphosphate hydrolases"/>
    <property type="match status" value="1"/>
</dbReference>
<keyword evidence="5" id="KW-0347">Helicase</keyword>
<dbReference type="OrthoDB" id="9757917at2"/>
<dbReference type="AlphaFoldDB" id="A0A3D8IEE9"/>
<evidence type="ECO:0000313" key="6">
    <source>
        <dbReference type="Proteomes" id="UP000256379"/>
    </source>
</evidence>